<dbReference type="STRING" id="306541.SAMN05421668_10272"/>
<evidence type="ECO:0000256" key="1">
    <source>
        <dbReference type="PROSITE-ProRule" id="PRU00339"/>
    </source>
</evidence>
<dbReference type="SMART" id="SM00028">
    <property type="entry name" value="TPR"/>
    <property type="match status" value="1"/>
</dbReference>
<dbReference type="EMBL" id="BJWJ01000005">
    <property type="protein sequence ID" value="GEM03756.1"/>
    <property type="molecule type" value="Genomic_DNA"/>
</dbReference>
<protein>
    <submittedName>
        <fullName evidence="3">Tetratricopeptide repeat-containing protein</fullName>
    </submittedName>
</protein>
<dbReference type="Pfam" id="PF13181">
    <property type="entry name" value="TPR_8"/>
    <property type="match status" value="1"/>
</dbReference>
<evidence type="ECO:0000313" key="5">
    <source>
        <dbReference type="Proteomes" id="UP000321773"/>
    </source>
</evidence>
<dbReference type="Proteomes" id="UP000199139">
    <property type="component" value="Unassembled WGS sequence"/>
</dbReference>
<organism evidence="3 4">
    <name type="scientific">Halolactibacillus miurensis</name>
    <dbReference type="NCBI Taxonomy" id="306541"/>
    <lineage>
        <taxon>Bacteria</taxon>
        <taxon>Bacillati</taxon>
        <taxon>Bacillota</taxon>
        <taxon>Bacilli</taxon>
        <taxon>Bacillales</taxon>
        <taxon>Bacillaceae</taxon>
        <taxon>Halolactibacillus</taxon>
    </lineage>
</organism>
<dbReference type="OrthoDB" id="43895at2"/>
<feature type="repeat" description="TPR" evidence="1">
    <location>
        <begin position="303"/>
        <end position="336"/>
    </location>
</feature>
<dbReference type="AlphaFoldDB" id="A0A1I6PLY2"/>
<sequence>MKKICRFIIIIFLAIILLDSIQHHIMDNSTIEKITNYFEGKADSQYEGQVNDIISEMKYNKKLVGSTDGYIYTNINDTQKIEREISRSVTQMDKMLSDISLGGDEHSFELILYASMEEFKTKTKEIIPSNHKGLAVYDGLVIHISVENIEDVFSHEYVHFKTHSFCKENNLNFDNYPVWFIEGIAKLSEDYFGVETSPIFLGKVNKFKKMNNKMKYDTSYLQSHIALLKVIEISEDDSVRNIMLETQEKEFYKAFKDEVGISIEGIEEILTMQSKTNPIESGKNPNVRLKELEAYTNSYPGDSKALQLLGYYYWKTEDFHRSEETYNKSLEIDPNNIITMNQLAMMYEDTSRNEKAAKIREKIQQLKTISN</sequence>
<gene>
    <name evidence="2" type="ORF">HMI01_07440</name>
    <name evidence="3" type="ORF">SAMN05421668_10272</name>
</gene>
<accession>A0A1I6PLY2</accession>
<dbReference type="Proteomes" id="UP000321773">
    <property type="component" value="Unassembled WGS sequence"/>
</dbReference>
<dbReference type="PROSITE" id="PS50005">
    <property type="entry name" value="TPR"/>
    <property type="match status" value="1"/>
</dbReference>
<evidence type="ECO:0000313" key="2">
    <source>
        <dbReference type="EMBL" id="GEM03756.1"/>
    </source>
</evidence>
<dbReference type="SUPFAM" id="SSF48452">
    <property type="entry name" value="TPR-like"/>
    <property type="match status" value="1"/>
</dbReference>
<dbReference type="RefSeq" id="WP_062319031.1">
    <property type="nucleotide sequence ID" value="NZ_BJWJ01000005.1"/>
</dbReference>
<reference evidence="3 4" key="1">
    <citation type="submission" date="2016-10" db="EMBL/GenBank/DDBJ databases">
        <authorList>
            <person name="de Groot N.N."/>
        </authorList>
    </citation>
    <scope>NUCLEOTIDE SEQUENCE [LARGE SCALE GENOMIC DNA]</scope>
    <source>
        <strain evidence="3 4">DSM 17074</strain>
    </source>
</reference>
<keyword evidence="1" id="KW-0802">TPR repeat</keyword>
<evidence type="ECO:0000313" key="3">
    <source>
        <dbReference type="EMBL" id="SFS41202.1"/>
    </source>
</evidence>
<dbReference type="InterPro" id="IPR011990">
    <property type="entry name" value="TPR-like_helical_dom_sf"/>
</dbReference>
<evidence type="ECO:0000313" key="4">
    <source>
        <dbReference type="Proteomes" id="UP000199139"/>
    </source>
</evidence>
<proteinExistence type="predicted"/>
<dbReference type="InterPro" id="IPR019734">
    <property type="entry name" value="TPR_rpt"/>
</dbReference>
<dbReference type="Gene3D" id="1.25.40.10">
    <property type="entry name" value="Tetratricopeptide repeat domain"/>
    <property type="match status" value="1"/>
</dbReference>
<reference evidence="2 5" key="2">
    <citation type="submission" date="2019-07" db="EMBL/GenBank/DDBJ databases">
        <title>Whole genome shotgun sequence of Halolactibacillus miurensis NBRC 100873.</title>
        <authorList>
            <person name="Hosoyama A."/>
            <person name="Uohara A."/>
            <person name="Ohji S."/>
            <person name="Ichikawa N."/>
        </authorList>
    </citation>
    <scope>NUCLEOTIDE SEQUENCE [LARGE SCALE GENOMIC DNA]</scope>
    <source>
        <strain evidence="2 5">NBRC 100873</strain>
    </source>
</reference>
<dbReference type="EMBL" id="FPAI01000002">
    <property type="protein sequence ID" value="SFS41202.1"/>
    <property type="molecule type" value="Genomic_DNA"/>
</dbReference>
<keyword evidence="5" id="KW-1185">Reference proteome</keyword>
<name>A0A1I6PLY2_9BACI</name>